<evidence type="ECO:0000313" key="2">
    <source>
        <dbReference type="EMBL" id="CAE0365874.1"/>
    </source>
</evidence>
<dbReference type="InterPro" id="IPR015424">
    <property type="entry name" value="PyrdxlP-dep_Trfase"/>
</dbReference>
<dbReference type="EMBL" id="HBIJ01009402">
    <property type="protein sequence ID" value="CAE0365874.1"/>
    <property type="molecule type" value="Transcribed_RNA"/>
</dbReference>
<proteinExistence type="predicted"/>
<evidence type="ECO:0000313" key="1">
    <source>
        <dbReference type="EMBL" id="CAE0365873.1"/>
    </source>
</evidence>
<accession>A0A6S8BTQ1</accession>
<dbReference type="AlphaFoldDB" id="A0A6S8BTQ1"/>
<organism evidence="2">
    <name type="scientific">Aureoumbra lagunensis</name>
    <dbReference type="NCBI Taxonomy" id="44058"/>
    <lineage>
        <taxon>Eukaryota</taxon>
        <taxon>Sar</taxon>
        <taxon>Stramenopiles</taxon>
        <taxon>Ochrophyta</taxon>
        <taxon>Pelagophyceae</taxon>
        <taxon>Pelagomonadales</taxon>
        <taxon>Aureoumbra</taxon>
    </lineage>
</organism>
<dbReference type="SUPFAM" id="SSF53383">
    <property type="entry name" value="PLP-dependent transferases"/>
    <property type="match status" value="1"/>
</dbReference>
<evidence type="ECO:0008006" key="3">
    <source>
        <dbReference type="Google" id="ProtNLM"/>
    </source>
</evidence>
<name>A0A6S8BTQ1_9STRA</name>
<gene>
    <name evidence="1" type="ORF">ALAG00032_LOCUS6617</name>
    <name evidence="2" type="ORF">ALAG00032_LOCUS6618</name>
</gene>
<sequence length="518" mass="56645">MIPTRRMRLLQRRMLTSAQAMPEVSSTQRRANEFELAMVSGGDDRSVLKAETQTNKYNVSPWPTDAVFRGSCTCNPPTQRGYLAAESLYYDKIHNNKYKIETYSELAQDIRSRLARVFNLPKGTGVMLCPSGSDAEFIPVAIAQALSGQGKLIANIVTQHKEIGAGSAPAADLRYFSKLTPLAGNTQYQVGTRLLGTEDEQILPKIIPARDVDGIPITADTAQVAQQLLDENNQIDLILAHAVYGGKTGLRDEIIPSTDKILGIVDACQGRFTNSELEDWLIGAQNIVLITGSKFYRGPPFSGAVLLPPSLMTKLQNISNPPPILTALGDFLSRPDLPLPAWQSSLPAQNHNLGLALRWSAALADMETAAPYDIILAQTWAKQVTNLVTSLSDTIELFESNRCIISVRLRPHPQAPFFNTKQLRQIYDWMTTDCSKAFDQVPHLSKSQRVIAATPCAIGQPVEVTPTTGVLRLALGVDSFDAFAKKPEIALLDDQTALTKLSLLASHFDFLSSSPSSD</sequence>
<dbReference type="EMBL" id="HBIJ01009401">
    <property type="protein sequence ID" value="CAE0365873.1"/>
    <property type="molecule type" value="Transcribed_RNA"/>
</dbReference>
<reference evidence="2" key="1">
    <citation type="submission" date="2021-01" db="EMBL/GenBank/DDBJ databases">
        <authorList>
            <person name="Corre E."/>
            <person name="Pelletier E."/>
            <person name="Niang G."/>
            <person name="Scheremetjew M."/>
            <person name="Finn R."/>
            <person name="Kale V."/>
            <person name="Holt S."/>
            <person name="Cochrane G."/>
            <person name="Meng A."/>
            <person name="Brown T."/>
            <person name="Cohen L."/>
        </authorList>
    </citation>
    <scope>NUCLEOTIDE SEQUENCE</scope>
    <source>
        <strain evidence="2">CCMP1510</strain>
    </source>
</reference>
<protein>
    <recommendedName>
        <fullName evidence="3">Aminotransferase class V domain-containing protein</fullName>
    </recommendedName>
</protein>